<reference evidence="2 3" key="1">
    <citation type="submission" date="2012-01" db="EMBL/GenBank/DDBJ databases">
        <title>The Genome Sequence of Treponema denticola SP33.</title>
        <authorList>
            <consortium name="The Broad Institute Genome Sequencing Platform"/>
            <person name="Earl A."/>
            <person name="Ward D."/>
            <person name="Feldgarden M."/>
            <person name="Gevers D."/>
            <person name="Blanton J.M."/>
            <person name="Fenno C.J."/>
            <person name="Baranova O.V."/>
            <person name="Mathney J."/>
            <person name="Dewhirst F.E."/>
            <person name="Izard J."/>
            <person name="Young S.K."/>
            <person name="Zeng Q."/>
            <person name="Gargeya S."/>
            <person name="Fitzgerald M."/>
            <person name="Haas B."/>
            <person name="Abouelleil A."/>
            <person name="Alvarado L."/>
            <person name="Arachchi H.M."/>
            <person name="Berlin A."/>
            <person name="Chapman S.B."/>
            <person name="Gearin G."/>
            <person name="Goldberg J."/>
            <person name="Griggs A."/>
            <person name="Gujja S."/>
            <person name="Hansen M."/>
            <person name="Heiman D."/>
            <person name="Howarth C."/>
            <person name="Larimer J."/>
            <person name="Lui A."/>
            <person name="MacDonald P.J.P."/>
            <person name="McCowen C."/>
            <person name="Montmayeur A."/>
            <person name="Murphy C."/>
            <person name="Neiman D."/>
            <person name="Pearson M."/>
            <person name="Priest M."/>
            <person name="Roberts A."/>
            <person name="Saif S."/>
            <person name="Shea T."/>
            <person name="Sisk P."/>
            <person name="Stolte C."/>
            <person name="Sykes S."/>
            <person name="Wortman J."/>
            <person name="Nusbaum C."/>
            <person name="Birren B."/>
        </authorList>
    </citation>
    <scope>NUCLEOTIDE SEQUENCE [LARGE SCALE GENOMIC DNA]</scope>
    <source>
        <strain evidence="2 3">SP33</strain>
    </source>
</reference>
<gene>
    <name evidence="2" type="ORF">HMPREF9733_01568</name>
</gene>
<evidence type="ECO:0000313" key="3">
    <source>
        <dbReference type="Proteomes" id="UP000016183"/>
    </source>
</evidence>
<dbReference type="PANTHER" id="PTHR34825:SF1">
    <property type="entry name" value="AAA-ATPASE-LIKE DOMAIN-CONTAINING PROTEIN"/>
    <property type="match status" value="1"/>
</dbReference>
<dbReference type="SUPFAM" id="SSF52540">
    <property type="entry name" value="P-loop containing nucleoside triphosphate hydrolases"/>
    <property type="match status" value="1"/>
</dbReference>
<dbReference type="InterPro" id="IPR012547">
    <property type="entry name" value="PDDEXK_9"/>
</dbReference>
<dbReference type="InterPro" id="IPR018631">
    <property type="entry name" value="AAA-ATPase-like_dom"/>
</dbReference>
<proteinExistence type="predicted"/>
<dbReference type="EMBL" id="AGDZ01000022">
    <property type="protein sequence ID" value="EMB24119.1"/>
    <property type="molecule type" value="Genomic_DNA"/>
</dbReference>
<dbReference type="AlphaFoldDB" id="M2BQ23"/>
<dbReference type="Pfam" id="PF09820">
    <property type="entry name" value="AAA-ATPase_like"/>
    <property type="match status" value="1"/>
</dbReference>
<protein>
    <recommendedName>
        <fullName evidence="1">AAA-ATPase-like domain-containing protein</fullName>
    </recommendedName>
</protein>
<dbReference type="Proteomes" id="UP000016183">
    <property type="component" value="Unassembled WGS sequence"/>
</dbReference>
<dbReference type="PATRIC" id="fig|999437.3.peg.1616"/>
<comment type="caution">
    <text evidence="2">The sequence shown here is derived from an EMBL/GenBank/DDBJ whole genome shotgun (WGS) entry which is preliminary data.</text>
</comment>
<evidence type="ECO:0000313" key="2">
    <source>
        <dbReference type="EMBL" id="EMB24119.1"/>
    </source>
</evidence>
<name>M2BQ23_TREDN</name>
<dbReference type="HOGENOM" id="CLU_021114_0_1_12"/>
<dbReference type="PANTHER" id="PTHR34825">
    <property type="entry name" value="CONSERVED PROTEIN, WITH A WEAK D-GALACTARATE DEHYDRATASE/ALTRONATE HYDROLASE DOMAIN"/>
    <property type="match status" value="1"/>
</dbReference>
<dbReference type="InterPro" id="IPR027417">
    <property type="entry name" value="P-loop_NTPase"/>
</dbReference>
<sequence length="538" mass="62869">MMDFSRKLPIGVQSFKDLREKEFLYVDKTEYVFRLANSGKVYFLSRPRRFGKSLFLSTLEAYFLGQKELFKGLAIEKLEESEKEKREIWQEYPVLYLDLNLAKYETREDLESVLNNHLCRWEELYDKSNSENTLAERFFGIIHRAYKKTGRQAVILIDEYDKPLLHTMWKDAALNEIYKTILKGFFGVIKTADQAIRFAFLTGVTKFSKVSIFSDLNNLNDISINPEYSAICGISQKELVETFRPEIETLAEKNELSYEDCVLALKKRYDGYCFSYGTEMMYNPFSLLNVFFSKQFEDYWFATGTPTFLVNELKRENYNIPDLDGNVEMNSAFLSDYRAGVDSIIPVLFQSGYLTIKGYDKEYKMYLLGFPNEEVRYGFLYNLLPEYSNINFTDTSFNVVQFTRDLRAGKVDEFMQRLKSIMASLPYDTVKKDTDKSIALREHNFQVCIYLVFALMGQFVEVETPSSVGRTDCLVKTEKAIYIFEFKLKESAEVALKQIKEKNYAERYKAENKNIVLIGVSFDPEEKTVKEWISETLT</sequence>
<organism evidence="2 3">
    <name type="scientific">Treponema denticola SP33</name>
    <dbReference type="NCBI Taxonomy" id="999437"/>
    <lineage>
        <taxon>Bacteria</taxon>
        <taxon>Pseudomonadati</taxon>
        <taxon>Spirochaetota</taxon>
        <taxon>Spirochaetia</taxon>
        <taxon>Spirochaetales</taxon>
        <taxon>Treponemataceae</taxon>
        <taxon>Treponema</taxon>
    </lineage>
</organism>
<accession>M2BQ23</accession>
<feature type="domain" description="AAA-ATPase-like" evidence="1">
    <location>
        <begin position="9"/>
        <end position="213"/>
    </location>
</feature>
<evidence type="ECO:0000259" key="1">
    <source>
        <dbReference type="Pfam" id="PF09820"/>
    </source>
</evidence>
<dbReference type="Pfam" id="PF08011">
    <property type="entry name" value="PDDEXK_9"/>
    <property type="match status" value="1"/>
</dbReference>